<dbReference type="PANTHER" id="PTHR46067:SF27">
    <property type="entry name" value="ACYL-COA N-ACYLTRANSFERASES (NAT) SUPERFAMILY PROTEIN"/>
    <property type="match status" value="1"/>
</dbReference>
<name>A0AA88A249_FICCA</name>
<reference evidence="2" key="1">
    <citation type="submission" date="2023-07" db="EMBL/GenBank/DDBJ databases">
        <title>draft genome sequence of fig (Ficus carica).</title>
        <authorList>
            <person name="Takahashi T."/>
            <person name="Nishimura K."/>
        </authorList>
    </citation>
    <scope>NUCLEOTIDE SEQUENCE</scope>
</reference>
<feature type="domain" description="N-acetyltransferase" evidence="1">
    <location>
        <begin position="22"/>
        <end position="183"/>
    </location>
</feature>
<dbReference type="AlphaFoldDB" id="A0AA88A249"/>
<proteinExistence type="predicted"/>
<dbReference type="Gene3D" id="3.40.630.30">
    <property type="match status" value="1"/>
</dbReference>
<dbReference type="GO" id="GO:0016747">
    <property type="term" value="F:acyltransferase activity, transferring groups other than amino-acyl groups"/>
    <property type="evidence" value="ECO:0007669"/>
    <property type="project" value="InterPro"/>
</dbReference>
<dbReference type="InterPro" id="IPR000182">
    <property type="entry name" value="GNAT_dom"/>
</dbReference>
<accession>A0AA88A249</accession>
<comment type="caution">
    <text evidence="2">The sequence shown here is derived from an EMBL/GenBank/DDBJ whole genome shotgun (WGS) entry which is preliminary data.</text>
</comment>
<dbReference type="PANTHER" id="PTHR46067">
    <property type="entry name" value="ACYL-COA N-ACYLTRANSFERASES (NAT) SUPERFAMILY PROTEIN"/>
    <property type="match status" value="1"/>
</dbReference>
<dbReference type="EMBL" id="BTGU01000023">
    <property type="protein sequence ID" value="GMN46728.1"/>
    <property type="molecule type" value="Genomic_DNA"/>
</dbReference>
<gene>
    <name evidence="2" type="ORF">TIFTF001_015899</name>
</gene>
<evidence type="ECO:0000313" key="3">
    <source>
        <dbReference type="Proteomes" id="UP001187192"/>
    </source>
</evidence>
<evidence type="ECO:0000313" key="2">
    <source>
        <dbReference type="EMBL" id="GMN46728.1"/>
    </source>
</evidence>
<dbReference type="PROSITE" id="PS51186">
    <property type="entry name" value="GNAT"/>
    <property type="match status" value="1"/>
</dbReference>
<dbReference type="InterPro" id="IPR016181">
    <property type="entry name" value="Acyl_CoA_acyltransferase"/>
</dbReference>
<protein>
    <recommendedName>
        <fullName evidence="1">N-acetyltransferase domain-containing protein</fullName>
    </recommendedName>
</protein>
<keyword evidence="3" id="KW-1185">Reference proteome</keyword>
<dbReference type="SUPFAM" id="SSF55729">
    <property type="entry name" value="Acyl-CoA N-acyltransferases (Nat)"/>
    <property type="match status" value="1"/>
</dbReference>
<dbReference type="Pfam" id="PF13302">
    <property type="entry name" value="Acetyltransf_3"/>
    <property type="match status" value="1"/>
</dbReference>
<sequence>MKPYVAADHDDIQNYGFDLNRISLRPFNLSDIDDFMSWAGDEKVSRFCSWEPNFSRENGMEWLKTRISYHPWYKSICLDDKSIGDISVTANSGSDRCRAEIGYALGSGYWNKGIATHVVKMVANAIFLEWPHLERLEALVDVENLASQRVLEKVGFEREGVLKKNFILKARKARDMVMYSFIPNHEFQK</sequence>
<organism evidence="2 3">
    <name type="scientific">Ficus carica</name>
    <name type="common">Common fig</name>
    <dbReference type="NCBI Taxonomy" id="3494"/>
    <lineage>
        <taxon>Eukaryota</taxon>
        <taxon>Viridiplantae</taxon>
        <taxon>Streptophyta</taxon>
        <taxon>Embryophyta</taxon>
        <taxon>Tracheophyta</taxon>
        <taxon>Spermatophyta</taxon>
        <taxon>Magnoliopsida</taxon>
        <taxon>eudicotyledons</taxon>
        <taxon>Gunneridae</taxon>
        <taxon>Pentapetalae</taxon>
        <taxon>rosids</taxon>
        <taxon>fabids</taxon>
        <taxon>Rosales</taxon>
        <taxon>Moraceae</taxon>
        <taxon>Ficeae</taxon>
        <taxon>Ficus</taxon>
    </lineage>
</organism>
<evidence type="ECO:0000259" key="1">
    <source>
        <dbReference type="PROSITE" id="PS51186"/>
    </source>
</evidence>
<dbReference type="Proteomes" id="UP001187192">
    <property type="component" value="Unassembled WGS sequence"/>
</dbReference>